<dbReference type="Proteomes" id="UP001220324">
    <property type="component" value="Unassembled WGS sequence"/>
</dbReference>
<feature type="compositionally biased region" description="Basic and acidic residues" evidence="1">
    <location>
        <begin position="163"/>
        <end position="188"/>
    </location>
</feature>
<dbReference type="AlphaFoldDB" id="A0AAD6GBX2"/>
<proteinExistence type="predicted"/>
<dbReference type="InterPro" id="IPR053221">
    <property type="entry name" value="Burnettramic_acid_biosynth"/>
</dbReference>
<dbReference type="PANTHER" id="PTHR38887:SF1">
    <property type="entry name" value="RAS MODIFICATION PROTEIN ERF4"/>
    <property type="match status" value="1"/>
</dbReference>
<organism evidence="2 3">
    <name type="scientific">Penicillium frequentans</name>
    <dbReference type="NCBI Taxonomy" id="3151616"/>
    <lineage>
        <taxon>Eukaryota</taxon>
        <taxon>Fungi</taxon>
        <taxon>Dikarya</taxon>
        <taxon>Ascomycota</taxon>
        <taxon>Pezizomycotina</taxon>
        <taxon>Eurotiomycetes</taxon>
        <taxon>Eurotiomycetidae</taxon>
        <taxon>Eurotiales</taxon>
        <taxon>Aspergillaceae</taxon>
        <taxon>Penicillium</taxon>
    </lineage>
</organism>
<dbReference type="PANTHER" id="PTHR38887">
    <property type="entry name" value="CHROMOSOME 21, WHOLE GENOME SHOTGUN SEQUENCE"/>
    <property type="match status" value="1"/>
</dbReference>
<feature type="region of interest" description="Disordered" evidence="1">
    <location>
        <begin position="155"/>
        <end position="188"/>
    </location>
</feature>
<feature type="compositionally biased region" description="Low complexity" evidence="1">
    <location>
        <begin position="36"/>
        <end position="53"/>
    </location>
</feature>
<keyword evidence="3" id="KW-1185">Reference proteome</keyword>
<gene>
    <name evidence="2" type="ORF">N7494_012675</name>
</gene>
<evidence type="ECO:0000313" key="2">
    <source>
        <dbReference type="EMBL" id="KAJ5526025.1"/>
    </source>
</evidence>
<feature type="compositionally biased region" description="Basic and acidic residues" evidence="1">
    <location>
        <begin position="73"/>
        <end position="83"/>
    </location>
</feature>
<evidence type="ECO:0000313" key="3">
    <source>
        <dbReference type="Proteomes" id="UP001220324"/>
    </source>
</evidence>
<evidence type="ECO:0000256" key="1">
    <source>
        <dbReference type="SAM" id="MobiDB-lite"/>
    </source>
</evidence>
<accession>A0AAD6GBX2</accession>
<name>A0AAD6GBX2_9EURO</name>
<feature type="compositionally biased region" description="Basic and acidic residues" evidence="1">
    <location>
        <begin position="123"/>
        <end position="135"/>
    </location>
</feature>
<dbReference type="EMBL" id="JAQIZZ010000008">
    <property type="protein sequence ID" value="KAJ5526025.1"/>
    <property type="molecule type" value="Genomic_DNA"/>
</dbReference>
<feature type="compositionally biased region" description="Basic and acidic residues" evidence="1">
    <location>
        <begin position="104"/>
        <end position="114"/>
    </location>
</feature>
<feature type="region of interest" description="Disordered" evidence="1">
    <location>
        <begin position="20"/>
        <end position="139"/>
    </location>
</feature>
<comment type="caution">
    <text evidence="2">The sequence shown here is derived from an EMBL/GenBank/DDBJ whole genome shotgun (WGS) entry which is preliminary data.</text>
</comment>
<protein>
    <submittedName>
        <fullName evidence="2">Uncharacterized protein</fullName>
    </submittedName>
</protein>
<reference evidence="2 3" key="1">
    <citation type="journal article" date="2023" name="IMA Fungus">
        <title>Comparative genomic study of the Penicillium genus elucidates a diverse pangenome and 15 lateral gene transfer events.</title>
        <authorList>
            <person name="Petersen C."/>
            <person name="Sorensen T."/>
            <person name="Nielsen M.R."/>
            <person name="Sondergaard T.E."/>
            <person name="Sorensen J.L."/>
            <person name="Fitzpatrick D.A."/>
            <person name="Frisvad J.C."/>
            <person name="Nielsen K.L."/>
        </authorList>
    </citation>
    <scope>NUCLEOTIDE SEQUENCE [LARGE SCALE GENOMIC DNA]</scope>
    <source>
        <strain evidence="2 3">IBT 35679</strain>
    </source>
</reference>
<sequence>MGKGLARLIGSGIGFTSEAIHAARHRGKDSISEQGSSSASPSASVPASAAASAYETPRNLPSDTPPTFPPSEADGHEQLRDLNLDEDLPAYSPGAGRSSDATYPDEKSRSHSYEEDSGDEYDEIVHYEESQREYGGDEEAWELDEVSEALPAYDELDGVPGELPRRNTEDDPDAIHQDDSAETKEKKRDRMIRELVAMAGPPGPKTKLPYPVILPQRRPGAKRRGFVRAYAPVLQDCGIGQDVFLKFISDFHKASQASMWLQVLVVTADITGWSPLLSVSLTALAVQIIAETAMQFQIRKRTTSYLDKVNQEVFMPRGQYAMIMKFHEKAPKQKKKKNGAASDPLADMFTMEQVNISGSGVRQEGDPEAGPAPATNGFDAAETIAKFTNTEEHPEMNAWKSRMKGFRLESGQTHGQMQLPECAPLIYPRIDRAALRQQEGKEAKSSWMNTRTWAHEYIDRRRQIEFEADHKGSALAVTEENRKPFTSRYNDPNHPANNGSLLSTLTGGKVVRKKKPSMLDRAGSAIKERNDRKRALQGLPPSETFKEKIARKKKEQGNKYKLFREDVLYLMIVNMPTPEELEQAVARLRYLMELEKTEKDKGKATPA</sequence>